<dbReference type="InterPro" id="IPR006527">
    <property type="entry name" value="F-box-assoc_dom_typ1"/>
</dbReference>
<evidence type="ECO:0000313" key="3">
    <source>
        <dbReference type="EMBL" id="KAK9051333.1"/>
    </source>
</evidence>
<dbReference type="InterPro" id="IPR001810">
    <property type="entry name" value="F-box_dom"/>
</dbReference>
<dbReference type="Pfam" id="PF00646">
    <property type="entry name" value="F-box"/>
    <property type="match status" value="1"/>
</dbReference>
<keyword evidence="4" id="KW-1185">Reference proteome</keyword>
<dbReference type="EMBL" id="JBCNJP010000027">
    <property type="protein sequence ID" value="KAK9051333.1"/>
    <property type="molecule type" value="Genomic_DNA"/>
</dbReference>
<evidence type="ECO:0000259" key="1">
    <source>
        <dbReference type="Pfam" id="PF00646"/>
    </source>
</evidence>
<proteinExistence type="predicted"/>
<dbReference type="NCBIfam" id="TIGR01640">
    <property type="entry name" value="F_box_assoc_1"/>
    <property type="match status" value="1"/>
</dbReference>
<dbReference type="InterPro" id="IPR055290">
    <property type="entry name" value="At3g26010-like"/>
</dbReference>
<reference evidence="3 4" key="1">
    <citation type="submission" date="2024-04" db="EMBL/GenBank/DDBJ databases">
        <title>The reference genome of an endangered Asteraceae, Deinandra increscens subsp. villosa, native to the Central Coast of California.</title>
        <authorList>
            <person name="Guilliams M."/>
            <person name="Hasenstab-Lehman K."/>
            <person name="Meyer R."/>
            <person name="Mcevoy S."/>
        </authorList>
    </citation>
    <scope>NUCLEOTIDE SEQUENCE [LARGE SCALE GENOMIC DNA]</scope>
    <source>
        <tissue evidence="3">Leaf</tissue>
    </source>
</reference>
<sequence>MMNTRGKFKKTQVTLETMEDSDHQSTHSGSFIGSNYDLLTEILLRLPATSILRFKSVSKHWQWLLSDRSFTIRFDKFSKSPGIFARNVYVPFDIEDRSPPFHRLDFYSDSYGIKILQSCNGLLFCCSHHVVDHARRYYVYNPTTKQSAIVPPVPGGKAVHETIRFMGLAFHQTDCVHYKVICIRALKPVRRLFQIQIYSSDTRKWKISIKSFSVDHKPSFGKGVFWNGAIHWAPSVEDNFYFKIDVERLQSAALPAEMMAFEIFTIYIGESRGCLHLIGSKYTRPQSLQLNLKVYEMLSDHSRWLVKYQVELHELPRVFPGMINPFGGYTFKVIDVVRGEKDEDTFLVLVVPGKLISLVTYNVHDSSFKQIFTSNFYEGSPTFHRYTETLTSF</sequence>
<dbReference type="InterPro" id="IPR036047">
    <property type="entry name" value="F-box-like_dom_sf"/>
</dbReference>
<dbReference type="CDD" id="cd22157">
    <property type="entry name" value="F-box_AtFBW1-like"/>
    <property type="match status" value="1"/>
</dbReference>
<evidence type="ECO:0000313" key="4">
    <source>
        <dbReference type="Proteomes" id="UP001408789"/>
    </source>
</evidence>
<feature type="domain" description="F-box" evidence="1">
    <location>
        <begin position="36"/>
        <end position="62"/>
    </location>
</feature>
<name>A0AAP0C9V9_9ASTR</name>
<organism evidence="3 4">
    <name type="scientific">Deinandra increscens subsp. villosa</name>
    <dbReference type="NCBI Taxonomy" id="3103831"/>
    <lineage>
        <taxon>Eukaryota</taxon>
        <taxon>Viridiplantae</taxon>
        <taxon>Streptophyta</taxon>
        <taxon>Embryophyta</taxon>
        <taxon>Tracheophyta</taxon>
        <taxon>Spermatophyta</taxon>
        <taxon>Magnoliopsida</taxon>
        <taxon>eudicotyledons</taxon>
        <taxon>Gunneridae</taxon>
        <taxon>Pentapetalae</taxon>
        <taxon>asterids</taxon>
        <taxon>campanulids</taxon>
        <taxon>Asterales</taxon>
        <taxon>Asteraceae</taxon>
        <taxon>Asteroideae</taxon>
        <taxon>Heliantheae alliance</taxon>
        <taxon>Madieae</taxon>
        <taxon>Madiinae</taxon>
        <taxon>Deinandra</taxon>
    </lineage>
</organism>
<dbReference type="Pfam" id="PF07734">
    <property type="entry name" value="FBA_1"/>
    <property type="match status" value="1"/>
</dbReference>
<dbReference type="PANTHER" id="PTHR35546:SF115">
    <property type="entry name" value="F-BOX DOMAIN-CONTAINING PROTEIN"/>
    <property type="match status" value="1"/>
</dbReference>
<dbReference type="AlphaFoldDB" id="A0AAP0C9V9"/>
<accession>A0AAP0C9V9</accession>
<gene>
    <name evidence="3" type="ORF">SSX86_027960</name>
</gene>
<dbReference type="SUPFAM" id="SSF81383">
    <property type="entry name" value="F-box domain"/>
    <property type="match status" value="1"/>
</dbReference>
<evidence type="ECO:0000259" key="2">
    <source>
        <dbReference type="Pfam" id="PF07734"/>
    </source>
</evidence>
<dbReference type="Proteomes" id="UP001408789">
    <property type="component" value="Unassembled WGS sequence"/>
</dbReference>
<comment type="caution">
    <text evidence="3">The sequence shown here is derived from an EMBL/GenBank/DDBJ whole genome shotgun (WGS) entry which is preliminary data.</text>
</comment>
<feature type="domain" description="F-box associated beta-propeller type 1" evidence="2">
    <location>
        <begin position="110"/>
        <end position="238"/>
    </location>
</feature>
<dbReference type="PANTHER" id="PTHR35546">
    <property type="entry name" value="F-BOX PROTEIN INTERACTION DOMAIN PROTEIN-RELATED"/>
    <property type="match status" value="1"/>
</dbReference>
<evidence type="ECO:0008006" key="5">
    <source>
        <dbReference type="Google" id="ProtNLM"/>
    </source>
</evidence>
<protein>
    <recommendedName>
        <fullName evidence="5">F-box domain-containing protein</fullName>
    </recommendedName>
</protein>
<dbReference type="InterPro" id="IPR017451">
    <property type="entry name" value="F-box-assoc_interact_dom"/>
</dbReference>